<feature type="domain" description="Cytochrome c" evidence="10">
    <location>
        <begin position="109"/>
        <end position="200"/>
    </location>
</feature>
<feature type="domain" description="Cytochrome c" evidence="10">
    <location>
        <begin position="22"/>
        <end position="100"/>
    </location>
</feature>
<keyword evidence="2" id="KW-0813">Transport</keyword>
<comment type="subcellular location">
    <subcellularLocation>
        <location evidence="1">Periplasm</location>
    </subcellularLocation>
</comment>
<evidence type="ECO:0000256" key="4">
    <source>
        <dbReference type="ARBA" id="ARBA00022723"/>
    </source>
</evidence>
<dbReference type="RefSeq" id="WP_341626428.1">
    <property type="nucleotide sequence ID" value="NZ_JBAKBA010000001.1"/>
</dbReference>
<dbReference type="Proteomes" id="UP001366060">
    <property type="component" value="Unassembled WGS sequence"/>
</dbReference>
<keyword evidence="4 8" id="KW-0479">Metal-binding</keyword>
<organism evidence="11 12">
    <name type="scientific">Psychromonas arctica</name>
    <dbReference type="NCBI Taxonomy" id="168275"/>
    <lineage>
        <taxon>Bacteria</taxon>
        <taxon>Pseudomonadati</taxon>
        <taxon>Pseudomonadota</taxon>
        <taxon>Gammaproteobacteria</taxon>
        <taxon>Alteromonadales</taxon>
        <taxon>Psychromonadaceae</taxon>
        <taxon>Psychromonas</taxon>
    </lineage>
</organism>
<dbReference type="InterPro" id="IPR024167">
    <property type="entry name" value="Cytochrome_c4-like"/>
</dbReference>
<reference evidence="11 12" key="1">
    <citation type="submission" date="2024-02" db="EMBL/GenBank/DDBJ databases">
        <title>Bacteria isolated from the canopy kelp, Nereocystis luetkeana.</title>
        <authorList>
            <person name="Pfister C.A."/>
            <person name="Younker I.T."/>
            <person name="Light S.H."/>
        </authorList>
    </citation>
    <scope>NUCLEOTIDE SEQUENCE [LARGE SCALE GENOMIC DNA]</scope>
    <source>
        <strain evidence="11 12">TI.2.07</strain>
    </source>
</reference>
<evidence type="ECO:0000313" key="12">
    <source>
        <dbReference type="Proteomes" id="UP001366060"/>
    </source>
</evidence>
<keyword evidence="6" id="KW-0249">Electron transport</keyword>
<dbReference type="PRINTS" id="PR00605">
    <property type="entry name" value="CYTCHROMECIC"/>
</dbReference>
<comment type="caution">
    <text evidence="11">The sequence shown here is derived from an EMBL/GenBank/DDBJ whole genome shotgun (WGS) entry which is preliminary data.</text>
</comment>
<dbReference type="PIRSF" id="PIRSF000005">
    <property type="entry name" value="Cytochrome_c4"/>
    <property type="match status" value="1"/>
</dbReference>
<dbReference type="PANTHER" id="PTHR33751">
    <property type="entry name" value="CBB3-TYPE CYTOCHROME C OXIDASE SUBUNIT FIXP"/>
    <property type="match status" value="1"/>
</dbReference>
<evidence type="ECO:0000256" key="2">
    <source>
        <dbReference type="ARBA" id="ARBA00022448"/>
    </source>
</evidence>
<keyword evidence="3 8" id="KW-0349">Heme</keyword>
<dbReference type="InterPro" id="IPR008168">
    <property type="entry name" value="Cyt_C_IC"/>
</dbReference>
<evidence type="ECO:0000256" key="1">
    <source>
        <dbReference type="ARBA" id="ARBA00004418"/>
    </source>
</evidence>
<protein>
    <submittedName>
        <fullName evidence="11">C-type cytochrome</fullName>
    </submittedName>
</protein>
<accession>A0ABU9H718</accession>
<feature type="signal peptide" evidence="9">
    <location>
        <begin position="1"/>
        <end position="20"/>
    </location>
</feature>
<evidence type="ECO:0000256" key="8">
    <source>
        <dbReference type="PROSITE-ProRule" id="PRU00433"/>
    </source>
</evidence>
<gene>
    <name evidence="11" type="ORF">V6255_00800</name>
</gene>
<dbReference type="InterPro" id="IPR036909">
    <property type="entry name" value="Cyt_c-like_dom_sf"/>
</dbReference>
<keyword evidence="5" id="KW-0574">Periplasm</keyword>
<keyword evidence="9" id="KW-0732">Signal</keyword>
<evidence type="ECO:0000259" key="10">
    <source>
        <dbReference type="PROSITE" id="PS51007"/>
    </source>
</evidence>
<evidence type="ECO:0000256" key="7">
    <source>
        <dbReference type="ARBA" id="ARBA00023004"/>
    </source>
</evidence>
<dbReference type="SUPFAM" id="SSF46626">
    <property type="entry name" value="Cytochrome c"/>
    <property type="match status" value="2"/>
</dbReference>
<sequence length="200" mass="21395">MNKLLVAIIAALSFMNIAQAQGDIDAGKTKSAVCAACHGPDGNSPSDLYPKLAGQHSSYLVKQLQEFKSGERENAIMLGMVAALSEQDMEDLAAYYASQTSTPETVSEEVAKAGKNFYMGGDKERAIPGCTACHGPRGNGLALAKFPKISGQHPAYIKSQLIGFRDSVRHNSPNNMMSDISGKLTDEDIDLLSKYISALH</sequence>
<evidence type="ECO:0000256" key="9">
    <source>
        <dbReference type="SAM" id="SignalP"/>
    </source>
</evidence>
<feature type="chain" id="PRO_5045373832" evidence="9">
    <location>
        <begin position="21"/>
        <end position="200"/>
    </location>
</feature>
<dbReference type="PROSITE" id="PS51007">
    <property type="entry name" value="CYTC"/>
    <property type="match status" value="2"/>
</dbReference>
<evidence type="ECO:0000256" key="5">
    <source>
        <dbReference type="ARBA" id="ARBA00022764"/>
    </source>
</evidence>
<dbReference type="PANTHER" id="PTHR33751:SF9">
    <property type="entry name" value="CYTOCHROME C4"/>
    <property type="match status" value="1"/>
</dbReference>
<name>A0ABU9H718_9GAMM</name>
<dbReference type="EMBL" id="JBAKBA010000001">
    <property type="protein sequence ID" value="MEL0657663.1"/>
    <property type="molecule type" value="Genomic_DNA"/>
</dbReference>
<evidence type="ECO:0000256" key="3">
    <source>
        <dbReference type="ARBA" id="ARBA00022617"/>
    </source>
</evidence>
<proteinExistence type="predicted"/>
<dbReference type="InterPro" id="IPR050597">
    <property type="entry name" value="Cytochrome_c_Oxidase_Subunit"/>
</dbReference>
<dbReference type="InterPro" id="IPR009056">
    <property type="entry name" value="Cyt_c-like_dom"/>
</dbReference>
<evidence type="ECO:0000313" key="11">
    <source>
        <dbReference type="EMBL" id="MEL0657663.1"/>
    </source>
</evidence>
<keyword evidence="7 8" id="KW-0408">Iron</keyword>
<keyword evidence="12" id="KW-1185">Reference proteome</keyword>
<dbReference type="Gene3D" id="1.10.760.10">
    <property type="entry name" value="Cytochrome c-like domain"/>
    <property type="match status" value="2"/>
</dbReference>
<dbReference type="Pfam" id="PF00034">
    <property type="entry name" value="Cytochrom_C"/>
    <property type="match status" value="2"/>
</dbReference>
<evidence type="ECO:0000256" key="6">
    <source>
        <dbReference type="ARBA" id="ARBA00022982"/>
    </source>
</evidence>